<evidence type="ECO:0000256" key="7">
    <source>
        <dbReference type="ARBA" id="ARBA00022490"/>
    </source>
</evidence>
<evidence type="ECO:0000256" key="3">
    <source>
        <dbReference type="ARBA" id="ARBA00004496"/>
    </source>
</evidence>
<evidence type="ECO:0000256" key="14">
    <source>
        <dbReference type="ARBA" id="ARBA00024827"/>
    </source>
</evidence>
<dbReference type="GO" id="GO:0016301">
    <property type="term" value="F:kinase activity"/>
    <property type="evidence" value="ECO:0007669"/>
    <property type="project" value="UniProtKB-KW"/>
</dbReference>
<keyword evidence="9" id="KW-0479">Metal-binding</keyword>
<dbReference type="Pfam" id="PF02518">
    <property type="entry name" value="HATPase_c"/>
    <property type="match status" value="1"/>
</dbReference>
<dbReference type="EMBL" id="JBHSJB010000004">
    <property type="protein sequence ID" value="MFC5052845.1"/>
    <property type="molecule type" value="Genomic_DNA"/>
</dbReference>
<evidence type="ECO:0000256" key="15">
    <source>
        <dbReference type="ARBA" id="ARBA00030800"/>
    </source>
</evidence>
<keyword evidence="8" id="KW-0808">Transferase</keyword>
<comment type="catalytic activity">
    <reaction evidence="1">
        <text>ATP + protein L-histidine = ADP + protein N-phospho-L-histidine.</text>
        <dbReference type="EC" id="2.7.13.3"/>
    </reaction>
</comment>
<dbReference type="InterPro" id="IPR036890">
    <property type="entry name" value="HATPase_C_sf"/>
</dbReference>
<dbReference type="PANTHER" id="PTHR24421:SF62">
    <property type="entry name" value="SENSORY TRANSDUCTION HISTIDINE KINASE"/>
    <property type="match status" value="1"/>
</dbReference>
<keyword evidence="6" id="KW-0004">4Fe-4S</keyword>
<feature type="transmembrane region" description="Helical" evidence="16">
    <location>
        <begin position="141"/>
        <end position="165"/>
    </location>
</feature>
<keyword evidence="11" id="KW-0408">Iron</keyword>
<feature type="transmembrane region" description="Helical" evidence="16">
    <location>
        <begin position="43"/>
        <end position="62"/>
    </location>
</feature>
<dbReference type="Proteomes" id="UP001595833">
    <property type="component" value="Unassembled WGS sequence"/>
</dbReference>
<dbReference type="PROSITE" id="PS50109">
    <property type="entry name" value="HIS_KIN"/>
    <property type="match status" value="1"/>
</dbReference>
<dbReference type="Gene3D" id="1.20.5.1930">
    <property type="match status" value="1"/>
</dbReference>
<dbReference type="PIRSF" id="PIRSF037434">
    <property type="entry name" value="STHK_ChrS"/>
    <property type="match status" value="1"/>
</dbReference>
<evidence type="ECO:0000256" key="6">
    <source>
        <dbReference type="ARBA" id="ARBA00022485"/>
    </source>
</evidence>
<name>A0ABV9XRA7_9PSEU</name>
<evidence type="ECO:0000256" key="5">
    <source>
        <dbReference type="ARBA" id="ARBA00017322"/>
    </source>
</evidence>
<dbReference type="SMART" id="SM00387">
    <property type="entry name" value="HATPase_c"/>
    <property type="match status" value="1"/>
</dbReference>
<gene>
    <name evidence="18" type="ORF">ACFPFM_03645</name>
</gene>
<keyword evidence="7" id="KW-0963">Cytoplasm</keyword>
<comment type="caution">
    <text evidence="18">The sequence shown here is derived from an EMBL/GenBank/DDBJ whole genome shotgun (WGS) entry which is preliminary data.</text>
</comment>
<sequence length="418" mass="44456">MTDKLDVWERRLHAADHAIPYLVLALPTLVYVLIIPDPPATRAVNIGIAAATALWMLWWYTLHPGWRGRRGLMAVFYIGILVAYAVLGLRHSIFGFFSFAGYIYAFSVLPGRWKLGGVVTTGVLAATSLHGGLPAPDPVSIGVYLAIVFIIVTIAGTFTLIGHFTDEQSRRRKEMVAEMAAMMEENAGLHAQLLIQAHEAGVLDERQRLAREIHDTLAQGFAGIITQLQADEDPPRHVETALRLARENLAEARRSVHALRPPALVDASLPDALSEVVTGWTDQTGVAASVATTGRARPLHPEVEVTLLRAAQEALSNVAKHAGASRVGLTLSYMEDVVTLDVRDDGAGFDPAGATDGFGLVGMRQRVSRLAGALVVESEPGGGTAVSASVPAIPASVSAAPVPAPALVPASVRAEVAR</sequence>
<evidence type="ECO:0000313" key="19">
    <source>
        <dbReference type="Proteomes" id="UP001595833"/>
    </source>
</evidence>
<dbReference type="Pfam" id="PF07730">
    <property type="entry name" value="HisKA_3"/>
    <property type="match status" value="1"/>
</dbReference>
<dbReference type="InterPro" id="IPR003594">
    <property type="entry name" value="HATPase_dom"/>
</dbReference>
<organism evidence="18 19">
    <name type="scientific">Saccharothrix xinjiangensis</name>
    <dbReference type="NCBI Taxonomy" id="204798"/>
    <lineage>
        <taxon>Bacteria</taxon>
        <taxon>Bacillati</taxon>
        <taxon>Actinomycetota</taxon>
        <taxon>Actinomycetes</taxon>
        <taxon>Pseudonocardiales</taxon>
        <taxon>Pseudonocardiaceae</taxon>
        <taxon>Saccharothrix</taxon>
    </lineage>
</organism>
<keyword evidence="16" id="KW-0812">Transmembrane</keyword>
<protein>
    <recommendedName>
        <fullName evidence="5">Oxygen sensor histidine kinase NreB</fullName>
        <ecNumber evidence="4">2.7.13.3</ecNumber>
    </recommendedName>
    <alternativeName>
        <fullName evidence="15">Nitrogen regulation protein B</fullName>
    </alternativeName>
</protein>
<keyword evidence="13" id="KW-0411">Iron-sulfur</keyword>
<dbReference type="InterPro" id="IPR004358">
    <property type="entry name" value="Sig_transdc_His_kin-like_C"/>
</dbReference>
<keyword evidence="16" id="KW-1133">Transmembrane helix</keyword>
<dbReference type="InterPro" id="IPR011712">
    <property type="entry name" value="Sig_transdc_His_kin_sub3_dim/P"/>
</dbReference>
<evidence type="ECO:0000256" key="8">
    <source>
        <dbReference type="ARBA" id="ARBA00022679"/>
    </source>
</evidence>
<keyword evidence="16" id="KW-0472">Membrane</keyword>
<dbReference type="PANTHER" id="PTHR24421">
    <property type="entry name" value="NITRATE/NITRITE SENSOR PROTEIN NARX-RELATED"/>
    <property type="match status" value="1"/>
</dbReference>
<evidence type="ECO:0000313" key="18">
    <source>
        <dbReference type="EMBL" id="MFC5052845.1"/>
    </source>
</evidence>
<comment type="subcellular location">
    <subcellularLocation>
        <location evidence="3">Cytoplasm</location>
    </subcellularLocation>
</comment>
<evidence type="ECO:0000256" key="11">
    <source>
        <dbReference type="ARBA" id="ARBA00023004"/>
    </source>
</evidence>
<evidence type="ECO:0000256" key="2">
    <source>
        <dbReference type="ARBA" id="ARBA00001966"/>
    </source>
</evidence>
<comment type="function">
    <text evidence="14">Member of the two-component regulatory system NreB/NreC involved in the control of dissimilatory nitrate/nitrite reduction in response to oxygen. NreB functions as a direct oxygen sensor histidine kinase which is autophosphorylated, in the absence of oxygen, probably at the conserved histidine residue, and transfers its phosphate group probably to a conserved aspartate residue of NreC. NreB/NreC activates the expression of the nitrate (narGHJI) and nitrite (nir) reductase operons, as well as the putative nitrate transporter gene narT.</text>
</comment>
<evidence type="ECO:0000256" key="12">
    <source>
        <dbReference type="ARBA" id="ARBA00023012"/>
    </source>
</evidence>
<dbReference type="InterPro" id="IPR017205">
    <property type="entry name" value="Sig_transdc_His_kinase_ChrS"/>
</dbReference>
<feature type="transmembrane region" description="Helical" evidence="16">
    <location>
        <begin position="74"/>
        <end position="103"/>
    </location>
</feature>
<feature type="domain" description="Histidine kinase" evidence="17">
    <location>
        <begin position="307"/>
        <end position="394"/>
    </location>
</feature>
<keyword evidence="19" id="KW-1185">Reference proteome</keyword>
<dbReference type="Gene3D" id="3.30.565.10">
    <property type="entry name" value="Histidine kinase-like ATPase, C-terminal domain"/>
    <property type="match status" value="1"/>
</dbReference>
<dbReference type="SUPFAM" id="SSF55874">
    <property type="entry name" value="ATPase domain of HSP90 chaperone/DNA topoisomerase II/histidine kinase"/>
    <property type="match status" value="1"/>
</dbReference>
<evidence type="ECO:0000256" key="13">
    <source>
        <dbReference type="ARBA" id="ARBA00023014"/>
    </source>
</evidence>
<dbReference type="RefSeq" id="WP_344037871.1">
    <property type="nucleotide sequence ID" value="NZ_BAAAKE010000009.1"/>
</dbReference>
<dbReference type="InterPro" id="IPR005467">
    <property type="entry name" value="His_kinase_dom"/>
</dbReference>
<feature type="transmembrane region" description="Helical" evidence="16">
    <location>
        <begin position="18"/>
        <end position="36"/>
    </location>
</feature>
<dbReference type="InterPro" id="IPR050482">
    <property type="entry name" value="Sensor_HK_TwoCompSys"/>
</dbReference>
<evidence type="ECO:0000256" key="9">
    <source>
        <dbReference type="ARBA" id="ARBA00022723"/>
    </source>
</evidence>
<evidence type="ECO:0000256" key="10">
    <source>
        <dbReference type="ARBA" id="ARBA00022777"/>
    </source>
</evidence>
<evidence type="ECO:0000256" key="16">
    <source>
        <dbReference type="SAM" id="Phobius"/>
    </source>
</evidence>
<accession>A0ABV9XRA7</accession>
<keyword evidence="10 18" id="KW-0418">Kinase</keyword>
<proteinExistence type="predicted"/>
<evidence type="ECO:0000256" key="4">
    <source>
        <dbReference type="ARBA" id="ARBA00012438"/>
    </source>
</evidence>
<dbReference type="PRINTS" id="PR00344">
    <property type="entry name" value="BCTRLSENSOR"/>
</dbReference>
<evidence type="ECO:0000256" key="1">
    <source>
        <dbReference type="ARBA" id="ARBA00000085"/>
    </source>
</evidence>
<reference evidence="19" key="1">
    <citation type="journal article" date="2019" name="Int. J. Syst. Evol. Microbiol.">
        <title>The Global Catalogue of Microorganisms (GCM) 10K type strain sequencing project: providing services to taxonomists for standard genome sequencing and annotation.</title>
        <authorList>
            <consortium name="The Broad Institute Genomics Platform"/>
            <consortium name="The Broad Institute Genome Sequencing Center for Infectious Disease"/>
            <person name="Wu L."/>
            <person name="Ma J."/>
        </authorList>
    </citation>
    <scope>NUCLEOTIDE SEQUENCE [LARGE SCALE GENOMIC DNA]</scope>
    <source>
        <strain evidence="19">KCTC 12848</strain>
    </source>
</reference>
<dbReference type="CDD" id="cd16917">
    <property type="entry name" value="HATPase_UhpB-NarQ-NarX-like"/>
    <property type="match status" value="1"/>
</dbReference>
<dbReference type="EC" id="2.7.13.3" evidence="4"/>
<evidence type="ECO:0000259" key="17">
    <source>
        <dbReference type="PROSITE" id="PS50109"/>
    </source>
</evidence>
<comment type="cofactor">
    <cofactor evidence="2">
        <name>[4Fe-4S] cluster</name>
        <dbReference type="ChEBI" id="CHEBI:49883"/>
    </cofactor>
</comment>
<keyword evidence="12" id="KW-0902">Two-component regulatory system</keyword>